<dbReference type="InterPro" id="IPR029063">
    <property type="entry name" value="SAM-dependent_MTases_sf"/>
</dbReference>
<dbReference type="EMBL" id="CP119899">
    <property type="protein sequence ID" value="WFD28866.1"/>
    <property type="molecule type" value="Genomic_DNA"/>
</dbReference>
<dbReference type="PANTHER" id="PTHR12303:SF6">
    <property type="entry name" value="CARNOSINE N-METHYLTRANSFERASE"/>
    <property type="match status" value="1"/>
</dbReference>
<dbReference type="EC" id="2.1.1.22" evidence="2"/>
<keyword evidence="4 6" id="KW-0808">Transferase</keyword>
<sequence>MHDEAWDEEQKHFQTVLQAWNDYLPYSLHANNARRQSLYTLPHAHQALLLRLQTRVPGPGAHTPEQRGFRSKLNEIDDRIRRNADVLEQMAYFCRSFLGLDASPEAAPSDAPHKVSERDQDRVRTALKQMARDWSTQGAAERERVYQPIVEAVMRRRPPSDAAPPRVLVPGAGLGRLAFDFAQQGYHTQGNEFSYFMLIPSHFLLNCTQVVQEHTLFPYIHSGSNWRTAGDMLQAVHVPDVLPSTLDENADFSMVAGEFVEVYSKAEERSAWDVVATCFFVDTAKNVLRYLEVINAVLPIGGLWVNAGPLLWHFEHDAEASVELTLEELVELLPLMGFEIEEHGTLERQTYTGQPQSMLRHEYAPAFWVCRKVRDQAMAPAV</sequence>
<evidence type="ECO:0000256" key="2">
    <source>
        <dbReference type="ARBA" id="ARBA00012003"/>
    </source>
</evidence>
<dbReference type="GO" id="GO:0032259">
    <property type="term" value="P:methylation"/>
    <property type="evidence" value="ECO:0007669"/>
    <property type="project" value="UniProtKB-KW"/>
</dbReference>
<dbReference type="SUPFAM" id="SSF53335">
    <property type="entry name" value="S-adenosyl-L-methionine-dependent methyltransferases"/>
    <property type="match status" value="1"/>
</dbReference>
<evidence type="ECO:0000256" key="3">
    <source>
        <dbReference type="ARBA" id="ARBA00022603"/>
    </source>
</evidence>
<dbReference type="Pfam" id="PF07942">
    <property type="entry name" value="CARME"/>
    <property type="match status" value="1"/>
</dbReference>
<keyword evidence="7" id="KW-1185">Reference proteome</keyword>
<evidence type="ECO:0000256" key="5">
    <source>
        <dbReference type="ARBA" id="ARBA00022691"/>
    </source>
</evidence>
<evidence type="ECO:0000313" key="6">
    <source>
        <dbReference type="EMBL" id="WFD28866.1"/>
    </source>
</evidence>
<evidence type="ECO:0000256" key="4">
    <source>
        <dbReference type="ARBA" id="ARBA00022679"/>
    </source>
</evidence>
<accession>A0AAF0J448</accession>
<proteinExistence type="inferred from homology"/>
<dbReference type="GO" id="GO:0030735">
    <property type="term" value="F:carnosine N-methyltransferase activity"/>
    <property type="evidence" value="ECO:0007669"/>
    <property type="project" value="UniProtKB-EC"/>
</dbReference>
<keyword evidence="3 6" id="KW-0489">Methyltransferase</keyword>
<comment type="similarity">
    <text evidence="1">Belongs to the carnosine N-methyltransferase family.</text>
</comment>
<dbReference type="PANTHER" id="PTHR12303">
    <property type="entry name" value="CARNOSINE N-METHYLTRANSFERASE"/>
    <property type="match status" value="1"/>
</dbReference>
<reference evidence="6" key="1">
    <citation type="submission" date="2023-03" db="EMBL/GenBank/DDBJ databases">
        <title>Mating type loci evolution in Malassezia.</title>
        <authorList>
            <person name="Coelho M.A."/>
        </authorList>
    </citation>
    <scope>NUCLEOTIDE SEQUENCE</scope>
    <source>
        <strain evidence="6">CBS 9557</strain>
    </source>
</reference>
<name>A0AAF0J448_9BASI</name>
<organism evidence="6 7">
    <name type="scientific">Malassezia nana</name>
    <dbReference type="NCBI Taxonomy" id="180528"/>
    <lineage>
        <taxon>Eukaryota</taxon>
        <taxon>Fungi</taxon>
        <taxon>Dikarya</taxon>
        <taxon>Basidiomycota</taxon>
        <taxon>Ustilaginomycotina</taxon>
        <taxon>Malasseziomycetes</taxon>
        <taxon>Malasseziales</taxon>
        <taxon>Malasseziaceae</taxon>
        <taxon>Malassezia</taxon>
    </lineage>
</organism>
<dbReference type="SMART" id="SM01296">
    <property type="entry name" value="N2227"/>
    <property type="match status" value="1"/>
</dbReference>
<dbReference type="Gene3D" id="3.40.50.150">
    <property type="entry name" value="Vaccinia Virus protein VP39"/>
    <property type="match status" value="1"/>
</dbReference>
<dbReference type="InterPro" id="IPR012901">
    <property type="entry name" value="CARME"/>
</dbReference>
<keyword evidence="5" id="KW-0949">S-adenosyl-L-methionine</keyword>
<dbReference type="AlphaFoldDB" id="A0AAF0J448"/>
<gene>
    <name evidence="6" type="ORF">MNAN1_003881</name>
</gene>
<evidence type="ECO:0000313" key="7">
    <source>
        <dbReference type="Proteomes" id="UP001213623"/>
    </source>
</evidence>
<evidence type="ECO:0000256" key="1">
    <source>
        <dbReference type="ARBA" id="ARBA00010086"/>
    </source>
</evidence>
<protein>
    <recommendedName>
        <fullName evidence="2">carnosine N-methyltransferase</fullName>
        <ecNumber evidence="2">2.1.1.22</ecNumber>
    </recommendedName>
</protein>
<dbReference type="Proteomes" id="UP001213623">
    <property type="component" value="Chromosome 8"/>
</dbReference>